<evidence type="ECO:0000313" key="10">
    <source>
        <dbReference type="EMBL" id="KAK8783085.1"/>
    </source>
</evidence>
<dbReference type="InterPro" id="IPR011989">
    <property type="entry name" value="ARM-like"/>
</dbReference>
<protein>
    <recommendedName>
        <fullName evidence="9">Exportin-1/Importin-beta-like domain-containing protein</fullName>
    </recommendedName>
</protein>
<dbReference type="PANTHER" id="PTHR21452">
    <property type="entry name" value="EXPORTIN-6"/>
    <property type="match status" value="1"/>
</dbReference>
<evidence type="ECO:0000256" key="2">
    <source>
        <dbReference type="ARBA" id="ARBA00004496"/>
    </source>
</evidence>
<reference evidence="10 11" key="1">
    <citation type="journal article" date="2023" name="Arcadia Sci">
        <title>De novo assembly of a long-read Amblyomma americanum tick genome.</title>
        <authorList>
            <person name="Chou S."/>
            <person name="Poskanzer K.E."/>
            <person name="Rollins M."/>
            <person name="Thuy-Boun P.S."/>
        </authorList>
    </citation>
    <scope>NUCLEOTIDE SEQUENCE [LARGE SCALE GENOMIC DNA]</scope>
    <source>
        <strain evidence="10">F_SG_1</strain>
        <tissue evidence="10">Salivary glands</tissue>
    </source>
</reference>
<dbReference type="GO" id="GO:0006611">
    <property type="term" value="P:protein export from nucleus"/>
    <property type="evidence" value="ECO:0007669"/>
    <property type="project" value="InterPro"/>
</dbReference>
<evidence type="ECO:0000259" key="9">
    <source>
        <dbReference type="Pfam" id="PF08389"/>
    </source>
</evidence>
<comment type="caution">
    <text evidence="10">The sequence shown here is derived from an EMBL/GenBank/DDBJ whole genome shotgun (WGS) entry which is preliminary data.</text>
</comment>
<accession>A0AAQ4F8L6</accession>
<keyword evidence="6" id="KW-0653">Protein transport</keyword>
<keyword evidence="4" id="KW-0813">Transport</keyword>
<evidence type="ECO:0000256" key="7">
    <source>
        <dbReference type="ARBA" id="ARBA00023242"/>
    </source>
</evidence>
<gene>
    <name evidence="10" type="ORF">V5799_015576</name>
</gene>
<keyword evidence="11" id="KW-1185">Reference proteome</keyword>
<keyword evidence="7" id="KW-0539">Nucleus</keyword>
<keyword evidence="5" id="KW-0963">Cytoplasm</keyword>
<dbReference type="GO" id="GO:0005634">
    <property type="term" value="C:nucleus"/>
    <property type="evidence" value="ECO:0007669"/>
    <property type="project" value="UniProtKB-SubCell"/>
</dbReference>
<feature type="region of interest" description="Disordered" evidence="8">
    <location>
        <begin position="902"/>
        <end position="927"/>
    </location>
</feature>
<evidence type="ECO:0000256" key="5">
    <source>
        <dbReference type="ARBA" id="ARBA00022490"/>
    </source>
</evidence>
<evidence type="ECO:0000313" key="11">
    <source>
        <dbReference type="Proteomes" id="UP001321473"/>
    </source>
</evidence>
<evidence type="ECO:0000256" key="8">
    <source>
        <dbReference type="SAM" id="MobiDB-lite"/>
    </source>
</evidence>
<name>A0AAQ4F8L6_AMBAM</name>
<dbReference type="GO" id="GO:0005049">
    <property type="term" value="F:nuclear export signal receptor activity"/>
    <property type="evidence" value="ECO:0007669"/>
    <property type="project" value="InterPro"/>
</dbReference>
<dbReference type="Pfam" id="PF08389">
    <property type="entry name" value="Xpo1"/>
    <property type="match status" value="1"/>
</dbReference>
<feature type="compositionally biased region" description="Polar residues" evidence="8">
    <location>
        <begin position="917"/>
        <end position="927"/>
    </location>
</feature>
<dbReference type="PANTHER" id="PTHR21452:SF4">
    <property type="entry name" value="EXPORTIN-6"/>
    <property type="match status" value="1"/>
</dbReference>
<comment type="subcellular location">
    <subcellularLocation>
        <location evidence="2">Cytoplasm</location>
    </subcellularLocation>
    <subcellularLocation>
        <location evidence="1">Nucleus</location>
    </subcellularLocation>
</comment>
<dbReference type="Proteomes" id="UP001321473">
    <property type="component" value="Unassembled WGS sequence"/>
</dbReference>
<dbReference type="InterPro" id="IPR016024">
    <property type="entry name" value="ARM-type_fold"/>
</dbReference>
<dbReference type="AlphaFoldDB" id="A0AAQ4F8L6"/>
<proteinExistence type="inferred from homology"/>
<comment type="similarity">
    <text evidence="3">Belongs to the exportin family.</text>
</comment>
<sequence length="927" mass="103676">MAVDSLQGTVGGLVNEFFSDRTSNQRKREIECQLSELNQQEGIWMQWLQIIKSQTQPELLAFAFSALQDAISGDRLDRSARSVLRGDLQFMLMTAQLSGQQQPAFVRNKVVKLLVHLGFIDWPDNEPDFFNHILQLCQAAETQLLGLLMLQMVLEELSRFPECRPGARVEKLRDGVANEMSKFWPILTDLIKRGPGIGENMHQAFRCIEISLHWTFRRKVDPKLMDALCCCAAAPMVSPNSHAQQAETVELAILSLGCLYEIVASEAVPLVERDCKELLQQFTMGVLQATIPPEAADSSYSSYLDKLTDFLHRAMRLLPCLNDKGNPGLHELLSLLFKRTFQEPDPERYCMCLKMWGTVLNILDLVDCEHNVGLEHRELVGVLMDQMLVRCCRATGTMAQSVLEAQLDLLHRTGKCFPEDASAKMLSILEPELSHFQSPQVTTAVERLRSFYNILQALGRITIGFSSDQVLEVGLRLCQAAARGYQLVLNADKAWAEDIADVQSALLASLQHLTYSMPMGQFPSELLLETALVPVLEPYPEKVCRAGCSLLRHVCRDIRPCDVLSLQSMQRLCDHLCQGTMRPLSPECEEMVVQSVHAALCLQWCGRPSAVQCWDQRAVVEANLLNAVAQPLLQREPPGPAVERSLSLLRAMLEVLWQAESQGKQMAAAGLAPLWPLLLERLPPSLQGGSDDPVLGLLECAVRILATQLGADKVERLLVMVEQRVSQDHEEGKVAGMEWLMAVLHSVVRERSLTKFVPVVIRLCLDQIQPRLVQCSGLTPVLGPRLLDLLARSVAYHWRYFFPGGVVAPEQLSNPHEFGRILSVFGWFLHLPEPDIVRQSVNSLLLFNVRHRVFQKAAFREGMLAQFVEAALRCLVSSPVRDLLKDEFQSLLFALAEAGDGVPREQPATSDWLRPGGTSSSCRLDQP</sequence>
<dbReference type="InterPro" id="IPR013598">
    <property type="entry name" value="Exportin-1/Importin-b-like"/>
</dbReference>
<feature type="domain" description="Exportin-1/Importin-beta-like" evidence="9">
    <location>
        <begin position="103"/>
        <end position="210"/>
    </location>
</feature>
<dbReference type="EMBL" id="JARKHS020005905">
    <property type="protein sequence ID" value="KAK8783085.1"/>
    <property type="molecule type" value="Genomic_DNA"/>
</dbReference>
<evidence type="ECO:0000256" key="1">
    <source>
        <dbReference type="ARBA" id="ARBA00004123"/>
    </source>
</evidence>
<dbReference type="InterPro" id="IPR040016">
    <property type="entry name" value="XPO6"/>
</dbReference>
<evidence type="ECO:0000256" key="4">
    <source>
        <dbReference type="ARBA" id="ARBA00022448"/>
    </source>
</evidence>
<dbReference type="SUPFAM" id="SSF48371">
    <property type="entry name" value="ARM repeat"/>
    <property type="match status" value="1"/>
</dbReference>
<evidence type="ECO:0000256" key="6">
    <source>
        <dbReference type="ARBA" id="ARBA00022927"/>
    </source>
</evidence>
<organism evidence="10 11">
    <name type="scientific">Amblyomma americanum</name>
    <name type="common">Lone star tick</name>
    <dbReference type="NCBI Taxonomy" id="6943"/>
    <lineage>
        <taxon>Eukaryota</taxon>
        <taxon>Metazoa</taxon>
        <taxon>Ecdysozoa</taxon>
        <taxon>Arthropoda</taxon>
        <taxon>Chelicerata</taxon>
        <taxon>Arachnida</taxon>
        <taxon>Acari</taxon>
        <taxon>Parasitiformes</taxon>
        <taxon>Ixodida</taxon>
        <taxon>Ixodoidea</taxon>
        <taxon>Ixodidae</taxon>
        <taxon>Amblyomminae</taxon>
        <taxon>Amblyomma</taxon>
    </lineage>
</organism>
<dbReference type="Gene3D" id="1.25.10.10">
    <property type="entry name" value="Leucine-rich Repeat Variant"/>
    <property type="match status" value="1"/>
</dbReference>
<dbReference type="GO" id="GO:0005737">
    <property type="term" value="C:cytoplasm"/>
    <property type="evidence" value="ECO:0007669"/>
    <property type="project" value="UniProtKB-SubCell"/>
</dbReference>
<evidence type="ECO:0000256" key="3">
    <source>
        <dbReference type="ARBA" id="ARBA00009466"/>
    </source>
</evidence>